<name>A0ABW1IFE8_9PSEU</name>
<keyword evidence="8" id="KW-0378">Hydrolase</keyword>
<dbReference type="SUPFAM" id="SSF55874">
    <property type="entry name" value="ATPase domain of HSP90 chaperone/DNA topoisomerase II/histidine kinase"/>
    <property type="match status" value="1"/>
</dbReference>
<dbReference type="InterPro" id="IPR035965">
    <property type="entry name" value="PAS-like_dom_sf"/>
</dbReference>
<dbReference type="InterPro" id="IPR000673">
    <property type="entry name" value="Sig_transdc_resp-reg_Me-estase"/>
</dbReference>
<keyword evidence="15" id="KW-1185">Reference proteome</keyword>
<dbReference type="InterPro" id="IPR005467">
    <property type="entry name" value="His_kinase_dom"/>
</dbReference>
<proteinExistence type="predicted"/>
<dbReference type="InterPro" id="IPR036097">
    <property type="entry name" value="HisK_dim/P_sf"/>
</dbReference>
<evidence type="ECO:0000256" key="8">
    <source>
        <dbReference type="PROSITE-ProRule" id="PRU00050"/>
    </source>
</evidence>
<keyword evidence="7" id="KW-0902">Two-component regulatory system</keyword>
<feature type="region of interest" description="Disordered" evidence="10">
    <location>
        <begin position="1590"/>
        <end position="1609"/>
    </location>
</feature>
<evidence type="ECO:0000256" key="6">
    <source>
        <dbReference type="ARBA" id="ARBA00022777"/>
    </source>
</evidence>
<evidence type="ECO:0000256" key="2">
    <source>
        <dbReference type="ARBA" id="ARBA00004236"/>
    </source>
</evidence>
<dbReference type="CDD" id="cd00082">
    <property type="entry name" value="HisKA"/>
    <property type="match status" value="1"/>
</dbReference>
<dbReference type="InterPro" id="IPR003594">
    <property type="entry name" value="HATPase_dom"/>
</dbReference>
<evidence type="ECO:0000259" key="11">
    <source>
        <dbReference type="PROSITE" id="PS50109"/>
    </source>
</evidence>
<evidence type="ECO:0000259" key="12">
    <source>
        <dbReference type="PROSITE" id="PS50110"/>
    </source>
</evidence>
<dbReference type="EMBL" id="JBHSQK010000059">
    <property type="protein sequence ID" value="MFC5950944.1"/>
    <property type="molecule type" value="Genomic_DNA"/>
</dbReference>
<feature type="active site" evidence="8">
    <location>
        <position position="55"/>
    </location>
</feature>
<comment type="subcellular location">
    <subcellularLocation>
        <location evidence="2">Cell membrane</location>
    </subcellularLocation>
</comment>
<dbReference type="InterPro" id="IPR001789">
    <property type="entry name" value="Sig_transdc_resp-reg_receiver"/>
</dbReference>
<dbReference type="Proteomes" id="UP001596119">
    <property type="component" value="Unassembled WGS sequence"/>
</dbReference>
<keyword evidence="8" id="KW-0145">Chemotaxis</keyword>
<dbReference type="Pfam" id="PF01339">
    <property type="entry name" value="CheB_methylest"/>
    <property type="match status" value="1"/>
</dbReference>
<dbReference type="Pfam" id="PF13185">
    <property type="entry name" value="GAF_2"/>
    <property type="match status" value="1"/>
</dbReference>
<dbReference type="Gene3D" id="3.30.450.40">
    <property type="match status" value="4"/>
</dbReference>
<feature type="domain" description="CheB-type methylesterase" evidence="13">
    <location>
        <begin position="16"/>
        <end position="204"/>
    </location>
</feature>
<dbReference type="Gene3D" id="3.40.50.180">
    <property type="entry name" value="Methylesterase CheB, C-terminal domain"/>
    <property type="match status" value="1"/>
</dbReference>
<evidence type="ECO:0000256" key="1">
    <source>
        <dbReference type="ARBA" id="ARBA00000085"/>
    </source>
</evidence>
<dbReference type="PROSITE" id="PS50110">
    <property type="entry name" value="RESPONSE_REGULATORY"/>
    <property type="match status" value="1"/>
</dbReference>
<comment type="catalytic activity">
    <reaction evidence="1">
        <text>ATP + protein L-histidine = ADP + protein N-phospho-L-histidine.</text>
        <dbReference type="EC" id="2.7.13.3"/>
    </reaction>
</comment>
<dbReference type="InterPro" id="IPR003661">
    <property type="entry name" value="HisK_dim/P_dom"/>
</dbReference>
<dbReference type="SUPFAM" id="SSF52738">
    <property type="entry name" value="Methylesterase CheB, C-terminal domain"/>
    <property type="match status" value="1"/>
</dbReference>
<evidence type="ECO:0000256" key="9">
    <source>
        <dbReference type="PROSITE-ProRule" id="PRU00169"/>
    </source>
</evidence>
<evidence type="ECO:0000259" key="13">
    <source>
        <dbReference type="PROSITE" id="PS50122"/>
    </source>
</evidence>
<dbReference type="Gene3D" id="3.30.450.20">
    <property type="entry name" value="PAS domain"/>
    <property type="match status" value="2"/>
</dbReference>
<dbReference type="PANTHER" id="PTHR43547:SF2">
    <property type="entry name" value="HYBRID SIGNAL TRANSDUCTION HISTIDINE KINASE C"/>
    <property type="match status" value="1"/>
</dbReference>
<dbReference type="PANTHER" id="PTHR43547">
    <property type="entry name" value="TWO-COMPONENT HISTIDINE KINASE"/>
    <property type="match status" value="1"/>
</dbReference>
<organism evidence="14 15">
    <name type="scientific">Pseudonocardia lutea</name>
    <dbReference type="NCBI Taxonomy" id="2172015"/>
    <lineage>
        <taxon>Bacteria</taxon>
        <taxon>Bacillati</taxon>
        <taxon>Actinomycetota</taxon>
        <taxon>Actinomycetes</taxon>
        <taxon>Pseudonocardiales</taxon>
        <taxon>Pseudonocardiaceae</taxon>
        <taxon>Pseudonocardia</taxon>
    </lineage>
</organism>
<feature type="modified residue" description="4-aspartylphosphate" evidence="9">
    <location>
        <position position="879"/>
    </location>
</feature>
<dbReference type="Gene3D" id="3.30.565.10">
    <property type="entry name" value="Histidine kinase-like ATPase, C-terminal domain"/>
    <property type="match status" value="1"/>
</dbReference>
<dbReference type="SUPFAM" id="SSF55785">
    <property type="entry name" value="PYP-like sensor domain (PAS domain)"/>
    <property type="match status" value="1"/>
</dbReference>
<accession>A0ABW1IFE8</accession>
<feature type="domain" description="Response regulatory" evidence="12">
    <location>
        <begin position="831"/>
        <end position="946"/>
    </location>
</feature>
<gene>
    <name evidence="14" type="ORF">ACFQH9_22005</name>
</gene>
<dbReference type="SMART" id="SM00387">
    <property type="entry name" value="HATPase_c"/>
    <property type="match status" value="1"/>
</dbReference>
<dbReference type="SMART" id="SM00065">
    <property type="entry name" value="GAF"/>
    <property type="match status" value="3"/>
</dbReference>
<dbReference type="SMART" id="SM00388">
    <property type="entry name" value="HisKA"/>
    <property type="match status" value="1"/>
</dbReference>
<dbReference type="Pfam" id="PF01590">
    <property type="entry name" value="GAF"/>
    <property type="match status" value="2"/>
</dbReference>
<dbReference type="Pfam" id="PF00512">
    <property type="entry name" value="HisKA"/>
    <property type="match status" value="1"/>
</dbReference>
<dbReference type="InterPro" id="IPR004358">
    <property type="entry name" value="Sig_transdc_His_kin-like_C"/>
</dbReference>
<evidence type="ECO:0000313" key="14">
    <source>
        <dbReference type="EMBL" id="MFC5950944.1"/>
    </source>
</evidence>
<dbReference type="InterPro" id="IPR013656">
    <property type="entry name" value="PAS_4"/>
</dbReference>
<dbReference type="CDD" id="cd17574">
    <property type="entry name" value="REC_OmpR"/>
    <property type="match status" value="1"/>
</dbReference>
<comment type="caution">
    <text evidence="14">The sequence shown here is derived from an EMBL/GenBank/DDBJ whole genome shotgun (WGS) entry which is preliminary data.</text>
</comment>
<evidence type="ECO:0000256" key="3">
    <source>
        <dbReference type="ARBA" id="ARBA00012438"/>
    </source>
</evidence>
<dbReference type="Gene3D" id="1.10.287.130">
    <property type="match status" value="1"/>
</dbReference>
<reference evidence="15" key="1">
    <citation type="journal article" date="2019" name="Int. J. Syst. Evol. Microbiol.">
        <title>The Global Catalogue of Microorganisms (GCM) 10K type strain sequencing project: providing services to taxonomists for standard genome sequencing and annotation.</title>
        <authorList>
            <consortium name="The Broad Institute Genomics Platform"/>
            <consortium name="The Broad Institute Genome Sequencing Center for Infectious Disease"/>
            <person name="Wu L."/>
            <person name="Ma J."/>
        </authorList>
    </citation>
    <scope>NUCLEOTIDE SEQUENCE [LARGE SCALE GENOMIC DNA]</scope>
    <source>
        <strain evidence="15">CGMCC 4.7397</strain>
    </source>
</reference>
<keyword evidence="6" id="KW-0418">Kinase</keyword>
<protein>
    <recommendedName>
        <fullName evidence="3">histidine kinase</fullName>
        <ecNumber evidence="3">2.7.13.3</ecNumber>
    </recommendedName>
</protein>
<dbReference type="SMART" id="SM00448">
    <property type="entry name" value="REC"/>
    <property type="match status" value="1"/>
</dbReference>
<dbReference type="Pfam" id="PF02518">
    <property type="entry name" value="HATPase_c"/>
    <property type="match status" value="1"/>
</dbReference>
<feature type="active site" evidence="8">
    <location>
        <position position="28"/>
    </location>
</feature>
<dbReference type="PROSITE" id="PS50109">
    <property type="entry name" value="HIS_KIN"/>
    <property type="match status" value="1"/>
</dbReference>
<dbReference type="RefSeq" id="WP_379568432.1">
    <property type="nucleotide sequence ID" value="NZ_JBHSQK010000059.1"/>
</dbReference>
<dbReference type="InterPro" id="IPR029016">
    <property type="entry name" value="GAF-like_dom_sf"/>
</dbReference>
<dbReference type="SUPFAM" id="SSF55781">
    <property type="entry name" value="GAF domain-like"/>
    <property type="match status" value="4"/>
</dbReference>
<dbReference type="SUPFAM" id="SSF52172">
    <property type="entry name" value="CheY-like"/>
    <property type="match status" value="1"/>
</dbReference>
<keyword evidence="4 9" id="KW-0597">Phosphoprotein</keyword>
<dbReference type="PRINTS" id="PR00344">
    <property type="entry name" value="BCTRLSENSOR"/>
</dbReference>
<evidence type="ECO:0000256" key="7">
    <source>
        <dbReference type="ARBA" id="ARBA00023012"/>
    </source>
</evidence>
<evidence type="ECO:0000256" key="10">
    <source>
        <dbReference type="SAM" id="MobiDB-lite"/>
    </source>
</evidence>
<dbReference type="InterPro" id="IPR035909">
    <property type="entry name" value="CheB_C"/>
</dbReference>
<evidence type="ECO:0000256" key="4">
    <source>
        <dbReference type="ARBA" id="ARBA00022553"/>
    </source>
</evidence>
<dbReference type="NCBIfam" id="TIGR00229">
    <property type="entry name" value="sensory_box"/>
    <property type="match status" value="1"/>
</dbReference>
<keyword evidence="5" id="KW-0808">Transferase</keyword>
<dbReference type="InterPro" id="IPR003018">
    <property type="entry name" value="GAF"/>
</dbReference>
<feature type="active site" evidence="8">
    <location>
        <position position="146"/>
    </location>
</feature>
<dbReference type="SUPFAM" id="SSF47384">
    <property type="entry name" value="Homodimeric domain of signal transducing histidine kinase"/>
    <property type="match status" value="1"/>
</dbReference>
<dbReference type="EC" id="2.7.13.3" evidence="3"/>
<sequence>MALPPTGSGSAAQDVERRGVEVVALVTSAGGLEAVSAVLRVLPGDFPAAVVLTQHLGGQGSVLVDILARRIALPVGWAREGRRIEPGTVTVCPPRSVLEILPDRTCAVRPGESVTLDRPLDALLTSVGDSFGAAALAVVLTGMGSDGAAGAAAVRAAGGRVIAQSQDTAEQPSMPAAAVAAAAVDLVLPLHEIGATIVNVVAGRPLPVPGEEARAIRRTFGEDGEIARLARGIDWAGTPLGAVSTWPEAQRAVTQLAMASPHAVGLHLGSEPITIFNEAAIPSMAGEYERVFALAAGEAYPEAAGYLLSTIAQARDGRRVHHERQKVPYVQGGRLRDGWFDISWVAIRAGDGTVLGVQQTFRERTEEVLGRRRLQTLNELALLPTARGRNEALEAAVGVLSSAEDVPFVAAYLLDATRAEAYLVAVSGAEAGSAMAPRRLRLAPGAAWPLTRVVEEGSEVLLDDVAARFRGQRVTDERLSLEQAVLHPLRDQGADGGVVGVVILGVLPTVPLDDGYRGFLTLVGESVGAKVHEAHARQRERDRLQRLADLDRAKTEFFSNVSHEFRTPLTLMLGPLEELDRDGLTPEQRADVELVRRNAHRLQRLVGTMLDFSQIEAGRLRATFAPVDLAERTREIVAQFESTARRVGIGLEVDLEQLTEPVWVDVEMWEKIVSNLLSNALKFTFDGGITVTLRALPKHAELVVRDTGVGIPEEELPHVFKRFHRVRGTRARTHEGAGIGLALVDELVRRHHGRVRVAGTEGEGTAFTVWIPSGRRHESADTAPPTSAPLQVAAAMAEEASRWGDAPEAELFAADDATVRRALGGYAPAARVLVVDDSQDMRDYLARLLAPHWELETAADGAQALALARRGPPDLVLADVMMPGMDGFALLRELRADEVLRSVPVVLVTARAAEEDAIEGLLAGADDYIVKPFSARELVARVGGQLELARTRRRNEELNAFLVRFSDAVRDLVDPAEVATTACRMVRDQLGVDRAYWSEVDWDSGDWVTVGESDAPTASSIAGRYPMAQWQPGTSWLLDGRANVVDDVQADPRLRASVKETCARLGMAANLAVPVLATGTLRCVLAVDHGRPRRWSPDEIALMDGVAVRCWGEVERARAESALRESERRQAFLLKLSDTMRPLSDPVEIQKAACCVLGEHQGVEWVQYGTLDLERQVIVVQEYYRGELRDQLPSMAGEWDLNVFRVHAEAWLAGRSLVIEDSATDPALSDDERAGMLSVSSRSLVSTPLFKEGAPVAVMATISPVPRRWSPQDVALLEETADRTWEAVERARAEAAVRASEEWQRFLLSLDDALRPLTTASDIMSVAARLVGEQLDVDRAFYAEIAGDDWIVGEGFVDGVEPLTAGRYAATEYGRWTMDTLRQGAVAAIEDTGGDPRLTPSERAALRGIDVGAVLGIPLVRDGRIVAVLSTHSRRPRQWTESDIGLVREAAARTWPWVERARVQVALQESEAKYRSLLESVDEGFCIIEIVEDDGGTPVDYRFLEVNGAFQHQTGLADVTGKPGSEVDPGNEHRWIDTYGSVARTGEATRFESHHDNTGRWYDVYATRVNDADSRQVAIVFRDITELKEREERQPVPGHPALSLTAQPD</sequence>
<dbReference type="InterPro" id="IPR011006">
    <property type="entry name" value="CheY-like_superfamily"/>
</dbReference>
<feature type="domain" description="Histidine kinase" evidence="11">
    <location>
        <begin position="560"/>
        <end position="775"/>
    </location>
</feature>
<evidence type="ECO:0000256" key="5">
    <source>
        <dbReference type="ARBA" id="ARBA00022679"/>
    </source>
</evidence>
<dbReference type="Pfam" id="PF00072">
    <property type="entry name" value="Response_reg"/>
    <property type="match status" value="1"/>
</dbReference>
<dbReference type="Pfam" id="PF08448">
    <property type="entry name" value="PAS_4"/>
    <property type="match status" value="1"/>
</dbReference>
<evidence type="ECO:0000313" key="15">
    <source>
        <dbReference type="Proteomes" id="UP001596119"/>
    </source>
</evidence>
<dbReference type="InterPro" id="IPR000014">
    <property type="entry name" value="PAS"/>
</dbReference>
<dbReference type="Gene3D" id="3.40.50.2300">
    <property type="match status" value="1"/>
</dbReference>
<dbReference type="InterPro" id="IPR036890">
    <property type="entry name" value="HATPase_C_sf"/>
</dbReference>
<dbReference type="PROSITE" id="PS50122">
    <property type="entry name" value="CHEB"/>
    <property type="match status" value="1"/>
</dbReference>